<keyword evidence="9 11" id="KW-0378">Hydrolase</keyword>
<dbReference type="STRING" id="1353528.DT23_15345"/>
<dbReference type="Pfam" id="PF02872">
    <property type="entry name" value="5_nucleotid_C"/>
    <property type="match status" value="1"/>
</dbReference>
<evidence type="ECO:0000256" key="8">
    <source>
        <dbReference type="ARBA" id="ARBA00022741"/>
    </source>
</evidence>
<dbReference type="AlphaFoldDB" id="A0A074JVH6"/>
<comment type="catalytic activity">
    <reaction evidence="1">
        <text>a ribonucleoside 3'-phosphate + H2O = a ribonucleoside + phosphate</text>
        <dbReference type="Rhea" id="RHEA:10144"/>
        <dbReference type="ChEBI" id="CHEBI:13197"/>
        <dbReference type="ChEBI" id="CHEBI:15377"/>
        <dbReference type="ChEBI" id="CHEBI:18254"/>
        <dbReference type="ChEBI" id="CHEBI:43474"/>
        <dbReference type="EC" id="3.1.3.6"/>
    </reaction>
</comment>
<dbReference type="PANTHER" id="PTHR11575:SF6">
    <property type="entry name" value="2',3'-CYCLIC-NUCLEOTIDE 2'-PHOSPHODIESTERASE_3'-NUCLEOTIDASE"/>
    <property type="match status" value="1"/>
</dbReference>
<evidence type="ECO:0000256" key="5">
    <source>
        <dbReference type="ARBA" id="ARBA00006654"/>
    </source>
</evidence>
<feature type="domain" description="Calcineurin-like phosphoesterase" evidence="12">
    <location>
        <begin position="36"/>
        <end position="277"/>
    </location>
</feature>
<comment type="similarity">
    <text evidence="5 11">Belongs to the 5'-nucleotidase family.</text>
</comment>
<evidence type="ECO:0000256" key="11">
    <source>
        <dbReference type="RuleBase" id="RU362119"/>
    </source>
</evidence>
<feature type="signal peptide" evidence="11">
    <location>
        <begin position="1"/>
        <end position="29"/>
    </location>
</feature>
<dbReference type="InterPro" id="IPR008334">
    <property type="entry name" value="5'-Nucleotdase_C"/>
</dbReference>
<keyword evidence="8 11" id="KW-0547">Nucleotide-binding</keyword>
<dbReference type="InterPro" id="IPR036907">
    <property type="entry name" value="5'-Nucleotdase_C_sf"/>
</dbReference>
<dbReference type="GO" id="GO:0008663">
    <property type="term" value="F:2',3'-cyclic-nucleotide 2'-phosphodiesterase activity"/>
    <property type="evidence" value="ECO:0007669"/>
    <property type="project" value="UniProtKB-EC"/>
</dbReference>
<evidence type="ECO:0000256" key="7">
    <source>
        <dbReference type="ARBA" id="ARBA00022729"/>
    </source>
</evidence>
<dbReference type="PRINTS" id="PR01607">
    <property type="entry name" value="APYRASEFAMLY"/>
</dbReference>
<dbReference type="InterPro" id="IPR006179">
    <property type="entry name" value="5_nucleotidase/apyrase"/>
</dbReference>
<comment type="cofactor">
    <cofactor evidence="3">
        <name>a divalent metal cation</name>
        <dbReference type="ChEBI" id="CHEBI:60240"/>
    </cofactor>
</comment>
<keyword evidence="10" id="KW-0511">Multifunctional enzyme</keyword>
<dbReference type="PANTHER" id="PTHR11575">
    <property type="entry name" value="5'-NUCLEOTIDASE-RELATED"/>
    <property type="match status" value="1"/>
</dbReference>
<dbReference type="Pfam" id="PF00149">
    <property type="entry name" value="Metallophos"/>
    <property type="match status" value="1"/>
</dbReference>
<organism evidence="14 15">
    <name type="scientific">Thioclava indica</name>
    <dbReference type="NCBI Taxonomy" id="1353528"/>
    <lineage>
        <taxon>Bacteria</taxon>
        <taxon>Pseudomonadati</taxon>
        <taxon>Pseudomonadota</taxon>
        <taxon>Alphaproteobacteria</taxon>
        <taxon>Rhodobacterales</taxon>
        <taxon>Paracoccaceae</taxon>
        <taxon>Thioclava</taxon>
    </lineage>
</organism>
<dbReference type="GO" id="GO:0046872">
    <property type="term" value="F:metal ion binding"/>
    <property type="evidence" value="ECO:0007669"/>
    <property type="project" value="UniProtKB-KW"/>
</dbReference>
<evidence type="ECO:0000256" key="4">
    <source>
        <dbReference type="ARBA" id="ARBA00004196"/>
    </source>
</evidence>
<sequence length="655" mass="70758">MSLLSRRQFLLTSTAAGGLVMVHPFTAAAAAGQAHLRLLCTTDIHCHIRPYDYYADKPVDTVGLSRTASLIEGVRSEAANTMTFDNGDYMQGNPMADYIAYSKGMKEGDTHPVIAAMNVLGYDCGTLGNHEFNYGMEFLGKVNAKAGYPLVCANFAHKLGASPREDDLYLPPYIILDRELTDGAGNKLPIKVGVIGFVPPQIMQWDRSHLEGNYNTRDIVQAGAAWVPQMREEGADIVVALAHTGIDASAQSEGMENAALYVAGIEGIDVVITGHQHLNFPGKDFEGPGIDNDKGTLQGKPAVQAGFWGNHMGLIDLMLEQDGGKWKIATHTSEIRPIFKRGEDRSVTALTEDYGPVLHSSDQVHEATLKYVRAKVGETTAPLYSYFALVADDPSVQVVSNAQLWYVKQLLEGTPEGKLPLLSAAAPFKAGGRGGPDYYTDVPKGPVAIKNVADLYLYPNTLQAVKVTGAQVKDWLERASGMFNQVAAGAKDAMLLNPEFPSYNFDVIDGVTYKIDITQPSKFGKDGDVVNPDANRIVDLQFEGKPIDPEAEFVIATNNYRASGGGQFPGADGSTVIYRAPDTNRDVIVRYIHDKGTISPQADANWSFAPAGGATVLFETGPRAQSYLEDVKSRGLNIEPADGGEGGFARYRITL</sequence>
<comment type="caution">
    <text evidence="14">The sequence shown here is derived from an EMBL/GenBank/DDBJ whole genome shotgun (WGS) entry which is preliminary data.</text>
</comment>
<evidence type="ECO:0000256" key="3">
    <source>
        <dbReference type="ARBA" id="ARBA00001968"/>
    </source>
</evidence>
<evidence type="ECO:0000256" key="6">
    <source>
        <dbReference type="ARBA" id="ARBA00022723"/>
    </source>
</evidence>
<dbReference type="SUPFAM" id="SSF56300">
    <property type="entry name" value="Metallo-dependent phosphatases"/>
    <property type="match status" value="1"/>
</dbReference>
<feature type="chain" id="PRO_5005104386" evidence="11">
    <location>
        <begin position="30"/>
        <end position="655"/>
    </location>
</feature>
<proteinExistence type="inferred from homology"/>
<dbReference type="NCBIfam" id="NF006938">
    <property type="entry name" value="PRK09420.1"/>
    <property type="match status" value="1"/>
</dbReference>
<accession>A0A074JVH6</accession>
<dbReference type="Gene3D" id="3.60.21.10">
    <property type="match status" value="1"/>
</dbReference>
<dbReference type="GO" id="GO:0008254">
    <property type="term" value="F:3'-nucleotidase activity"/>
    <property type="evidence" value="ECO:0007669"/>
    <property type="project" value="UniProtKB-EC"/>
</dbReference>
<evidence type="ECO:0000259" key="13">
    <source>
        <dbReference type="Pfam" id="PF02872"/>
    </source>
</evidence>
<dbReference type="eggNOG" id="COG0737">
    <property type="taxonomic scope" value="Bacteria"/>
</dbReference>
<keyword evidence="7 11" id="KW-0732">Signal</keyword>
<feature type="domain" description="5'-Nucleotidase C-terminal" evidence="13">
    <location>
        <begin position="440"/>
        <end position="569"/>
    </location>
</feature>
<dbReference type="CDD" id="cd07410">
    <property type="entry name" value="MPP_CpdB_N"/>
    <property type="match status" value="1"/>
</dbReference>
<dbReference type="InterPro" id="IPR041827">
    <property type="entry name" value="CpdB_N"/>
</dbReference>
<evidence type="ECO:0000313" key="14">
    <source>
        <dbReference type="EMBL" id="KEO59910.1"/>
    </source>
</evidence>
<comment type="subcellular location">
    <subcellularLocation>
        <location evidence="4">Cell envelope</location>
    </subcellularLocation>
</comment>
<dbReference type="PROSITE" id="PS51318">
    <property type="entry name" value="TAT"/>
    <property type="match status" value="1"/>
</dbReference>
<comment type="catalytic activity">
    <reaction evidence="2">
        <text>a nucleoside 2',3'-cyclic phosphate + H2O = a nucleoside 3'-phosphate + H(+)</text>
        <dbReference type="Rhea" id="RHEA:19621"/>
        <dbReference type="ChEBI" id="CHEBI:15377"/>
        <dbReference type="ChEBI" id="CHEBI:15378"/>
        <dbReference type="ChEBI" id="CHEBI:66949"/>
        <dbReference type="ChEBI" id="CHEBI:66954"/>
        <dbReference type="EC" id="3.1.4.16"/>
    </reaction>
</comment>
<dbReference type="GO" id="GO:0009166">
    <property type="term" value="P:nucleotide catabolic process"/>
    <property type="evidence" value="ECO:0007669"/>
    <property type="project" value="InterPro"/>
</dbReference>
<dbReference type="RefSeq" id="WP_038130726.1">
    <property type="nucleotide sequence ID" value="NZ_AUNB01000027.1"/>
</dbReference>
<dbReference type="EMBL" id="AUNB01000027">
    <property type="protein sequence ID" value="KEO59910.1"/>
    <property type="molecule type" value="Genomic_DNA"/>
</dbReference>
<reference evidence="14 15" key="1">
    <citation type="journal article" date="2015" name="Antonie Van Leeuwenhoek">
        <title>Thioclava indica sp. nov., isolated from surface seawater of the Indian Ocean.</title>
        <authorList>
            <person name="Liu Y."/>
            <person name="Lai Q."/>
            <person name="Du J."/>
            <person name="Xu H."/>
            <person name="Jiang L."/>
            <person name="Shao Z."/>
        </authorList>
    </citation>
    <scope>NUCLEOTIDE SEQUENCE [LARGE SCALE GENOMIC DNA]</scope>
    <source>
        <strain evidence="14 15">DT23-4</strain>
    </source>
</reference>
<dbReference type="GO" id="GO:0000166">
    <property type="term" value="F:nucleotide binding"/>
    <property type="evidence" value="ECO:0007669"/>
    <property type="project" value="UniProtKB-KW"/>
</dbReference>
<dbReference type="InterPro" id="IPR004843">
    <property type="entry name" value="Calcineurin-like_PHP"/>
</dbReference>
<dbReference type="InterPro" id="IPR006146">
    <property type="entry name" value="5'-Nucleotdase_CS"/>
</dbReference>
<dbReference type="OrthoDB" id="9803927at2"/>
<dbReference type="SUPFAM" id="SSF55816">
    <property type="entry name" value="5'-nucleotidase (syn. UDP-sugar hydrolase), C-terminal domain"/>
    <property type="match status" value="1"/>
</dbReference>
<evidence type="ECO:0000256" key="1">
    <source>
        <dbReference type="ARBA" id="ARBA00000527"/>
    </source>
</evidence>
<dbReference type="Proteomes" id="UP000027471">
    <property type="component" value="Unassembled WGS sequence"/>
</dbReference>
<dbReference type="InterPro" id="IPR029052">
    <property type="entry name" value="Metallo-depent_PP-like"/>
</dbReference>
<evidence type="ECO:0000313" key="15">
    <source>
        <dbReference type="Proteomes" id="UP000027471"/>
    </source>
</evidence>
<name>A0A074JVH6_9RHOB</name>
<protein>
    <submittedName>
        <fullName evidence="14">Uncharacterized protein</fullName>
    </submittedName>
</protein>
<dbReference type="InterPro" id="IPR006311">
    <property type="entry name" value="TAT_signal"/>
</dbReference>
<gene>
    <name evidence="14" type="ORF">DT23_15345</name>
</gene>
<keyword evidence="15" id="KW-1185">Reference proteome</keyword>
<evidence type="ECO:0000256" key="9">
    <source>
        <dbReference type="ARBA" id="ARBA00022801"/>
    </source>
</evidence>
<evidence type="ECO:0000256" key="2">
    <source>
        <dbReference type="ARBA" id="ARBA00001730"/>
    </source>
</evidence>
<keyword evidence="6" id="KW-0479">Metal-binding</keyword>
<dbReference type="GO" id="GO:0030288">
    <property type="term" value="C:outer membrane-bounded periplasmic space"/>
    <property type="evidence" value="ECO:0007669"/>
    <property type="project" value="TreeGrafter"/>
</dbReference>
<evidence type="ECO:0000259" key="12">
    <source>
        <dbReference type="Pfam" id="PF00149"/>
    </source>
</evidence>
<dbReference type="Gene3D" id="3.90.780.10">
    <property type="entry name" value="5'-Nucleotidase, C-terminal domain"/>
    <property type="match status" value="1"/>
</dbReference>
<dbReference type="PROSITE" id="PS00786">
    <property type="entry name" value="5_NUCLEOTIDASE_2"/>
    <property type="match status" value="1"/>
</dbReference>
<evidence type="ECO:0000256" key="10">
    <source>
        <dbReference type="ARBA" id="ARBA00023268"/>
    </source>
</evidence>